<dbReference type="AlphaFoldDB" id="A0A813M2S3"/>
<feature type="disulfide bond" evidence="6">
    <location>
        <begin position="320"/>
        <end position="329"/>
    </location>
</feature>
<dbReference type="GO" id="GO:0005509">
    <property type="term" value="F:calcium ion binding"/>
    <property type="evidence" value="ECO:0007669"/>
    <property type="project" value="InterPro"/>
</dbReference>
<evidence type="ECO:0000259" key="8">
    <source>
        <dbReference type="PROSITE" id="PS50026"/>
    </source>
</evidence>
<dbReference type="PROSITE" id="PS50026">
    <property type="entry name" value="EGF_3"/>
    <property type="match status" value="7"/>
</dbReference>
<dbReference type="InterPro" id="IPR013111">
    <property type="entry name" value="EGF_extracell"/>
</dbReference>
<evidence type="ECO:0000256" key="5">
    <source>
        <dbReference type="ARBA" id="ARBA00023180"/>
    </source>
</evidence>
<feature type="disulfide bond" evidence="6">
    <location>
        <begin position="146"/>
        <end position="156"/>
    </location>
</feature>
<feature type="domain" description="EGF-like" evidence="8">
    <location>
        <begin position="294"/>
        <end position="330"/>
    </location>
</feature>
<keyword evidence="3" id="KW-0677">Repeat</keyword>
<dbReference type="GO" id="GO:0045197">
    <property type="term" value="P:establishment or maintenance of epithelial cell apical/basal polarity"/>
    <property type="evidence" value="ECO:0007669"/>
    <property type="project" value="TreeGrafter"/>
</dbReference>
<feature type="disulfide bond" evidence="6">
    <location>
        <begin position="88"/>
        <end position="97"/>
    </location>
</feature>
<evidence type="ECO:0000256" key="1">
    <source>
        <dbReference type="ARBA" id="ARBA00022536"/>
    </source>
</evidence>
<comment type="caution">
    <text evidence="6">Lacks conserved residue(s) required for the propagation of feature annotation.</text>
</comment>
<feature type="disulfide bond" evidence="6">
    <location>
        <begin position="227"/>
        <end position="237"/>
    </location>
</feature>
<feature type="domain" description="EGF-like" evidence="8">
    <location>
        <begin position="62"/>
        <end position="98"/>
    </location>
</feature>
<proteinExistence type="predicted"/>
<dbReference type="Pfam" id="PF12661">
    <property type="entry name" value="hEGF"/>
    <property type="match status" value="1"/>
</dbReference>
<feature type="domain" description="EGF-like" evidence="8">
    <location>
        <begin position="180"/>
        <end position="220"/>
    </location>
</feature>
<keyword evidence="4 6" id="KW-1015">Disulfide bond</keyword>
<evidence type="ECO:0000313" key="10">
    <source>
        <dbReference type="Proteomes" id="UP000663879"/>
    </source>
</evidence>
<feature type="domain" description="EGF-like" evidence="8">
    <location>
        <begin position="103"/>
        <end position="141"/>
    </location>
</feature>
<evidence type="ECO:0000256" key="6">
    <source>
        <dbReference type="PROSITE-ProRule" id="PRU00076"/>
    </source>
</evidence>
<keyword evidence="1 6" id="KW-0245">EGF-like domain</keyword>
<evidence type="ECO:0000256" key="7">
    <source>
        <dbReference type="SAM" id="SignalP"/>
    </source>
</evidence>
<feature type="domain" description="EGF-like" evidence="8">
    <location>
        <begin position="142"/>
        <end position="177"/>
    </location>
</feature>
<gene>
    <name evidence="9" type="ORF">OXX778_LOCUS120</name>
</gene>
<feature type="disulfide bond" evidence="6">
    <location>
        <begin position="281"/>
        <end position="290"/>
    </location>
</feature>
<dbReference type="SMART" id="SM00179">
    <property type="entry name" value="EGF_CA"/>
    <property type="match status" value="5"/>
</dbReference>
<dbReference type="InterPro" id="IPR013032">
    <property type="entry name" value="EGF-like_CS"/>
</dbReference>
<feature type="disulfide bond" evidence="6">
    <location>
        <begin position="191"/>
        <end position="208"/>
    </location>
</feature>
<name>A0A813M2S3_9BILA</name>
<dbReference type="Pfam" id="PF00008">
    <property type="entry name" value="EGF"/>
    <property type="match status" value="3"/>
</dbReference>
<feature type="signal peptide" evidence="7">
    <location>
        <begin position="1"/>
        <end position="20"/>
    </location>
</feature>
<dbReference type="InterPro" id="IPR000742">
    <property type="entry name" value="EGF"/>
</dbReference>
<evidence type="ECO:0000313" key="9">
    <source>
        <dbReference type="EMBL" id="CAF0704145.1"/>
    </source>
</evidence>
<evidence type="ECO:0000256" key="4">
    <source>
        <dbReference type="ARBA" id="ARBA00023157"/>
    </source>
</evidence>
<feature type="domain" description="EGF-like" evidence="8">
    <location>
        <begin position="223"/>
        <end position="258"/>
    </location>
</feature>
<accession>A0A813M2S3</accession>
<comment type="caution">
    <text evidence="9">The sequence shown here is derived from an EMBL/GenBank/DDBJ whole genome shotgun (WGS) entry which is preliminary data.</text>
</comment>
<feature type="chain" id="PRO_5032978473" description="EGF-like domain-containing protein" evidence="7">
    <location>
        <begin position="21"/>
        <end position="332"/>
    </location>
</feature>
<protein>
    <recommendedName>
        <fullName evidence="8">EGF-like domain-containing protein</fullName>
    </recommendedName>
</protein>
<dbReference type="PROSITE" id="PS01186">
    <property type="entry name" value="EGF_2"/>
    <property type="match status" value="5"/>
</dbReference>
<keyword evidence="10" id="KW-1185">Reference proteome</keyword>
<organism evidence="9 10">
    <name type="scientific">Brachionus calyciflorus</name>
    <dbReference type="NCBI Taxonomy" id="104777"/>
    <lineage>
        <taxon>Eukaryota</taxon>
        <taxon>Metazoa</taxon>
        <taxon>Spiralia</taxon>
        <taxon>Gnathifera</taxon>
        <taxon>Rotifera</taxon>
        <taxon>Eurotatoria</taxon>
        <taxon>Monogononta</taxon>
        <taxon>Pseudotrocha</taxon>
        <taxon>Ploima</taxon>
        <taxon>Brachionidae</taxon>
        <taxon>Brachionus</taxon>
    </lineage>
</organism>
<dbReference type="GO" id="GO:0007157">
    <property type="term" value="P:heterophilic cell-cell adhesion via plasma membrane cell adhesion molecules"/>
    <property type="evidence" value="ECO:0007669"/>
    <property type="project" value="TreeGrafter"/>
</dbReference>
<evidence type="ECO:0000256" key="2">
    <source>
        <dbReference type="ARBA" id="ARBA00022729"/>
    </source>
</evidence>
<dbReference type="InterPro" id="IPR000152">
    <property type="entry name" value="EGF-type_Asp/Asn_hydroxyl_site"/>
</dbReference>
<feature type="disulfide bond" evidence="6">
    <location>
        <begin position="248"/>
        <end position="257"/>
    </location>
</feature>
<dbReference type="FunFam" id="2.10.25.10:FF:000012">
    <property type="entry name" value="Delta-like protein"/>
    <property type="match status" value="2"/>
</dbReference>
<dbReference type="PROSITE" id="PS00022">
    <property type="entry name" value="EGF_1"/>
    <property type="match status" value="7"/>
</dbReference>
<dbReference type="InterPro" id="IPR051022">
    <property type="entry name" value="Notch_Cell-Fate_Det"/>
</dbReference>
<dbReference type="PROSITE" id="PS00010">
    <property type="entry name" value="ASX_HYDROXYL"/>
    <property type="match status" value="1"/>
</dbReference>
<feature type="disulfide bond" evidence="6">
    <location>
        <begin position="167"/>
        <end position="176"/>
    </location>
</feature>
<dbReference type="Proteomes" id="UP000663879">
    <property type="component" value="Unassembled WGS sequence"/>
</dbReference>
<dbReference type="Gene3D" id="2.10.25.10">
    <property type="entry name" value="Laminin"/>
    <property type="match status" value="6"/>
</dbReference>
<sequence>MNLFILKLLLLSIFFSKSSQNLENLCETEKPCGNEPCAWIPEWSSFICNCNNGYLQLNTTCESQKCIFDSCLNGGSCTMIDKKAVCICPEGFTGLKCEKMLATTDVCQYAQNTCFNGGKCMNVHYNYMCSCESGFTGPRCEILMLCDPKICTNGVCVESDGILKCECNPGWSGPFCNNSKTGGCEANLNACKNGGTCTDLNDGLGFYCQCPQGYEGLFCDYKTSPACSEINCNYGLCFDDLSGAFCRCFQGWSGERCDKQLNCDENKCLNGGTCINGMCKCPQYFSGEHCEKISAPLCAINICSNGGTCYELSDRLFCSCLGKYYGEYCENI</sequence>
<feature type="disulfide bond" evidence="6">
    <location>
        <begin position="210"/>
        <end position="219"/>
    </location>
</feature>
<evidence type="ECO:0000256" key="3">
    <source>
        <dbReference type="ARBA" id="ARBA00022737"/>
    </source>
</evidence>
<dbReference type="PANTHER" id="PTHR24049">
    <property type="entry name" value="CRUMBS FAMILY MEMBER"/>
    <property type="match status" value="1"/>
</dbReference>
<dbReference type="OrthoDB" id="5953235at2759"/>
<feature type="disulfide bond" evidence="6">
    <location>
        <begin position="131"/>
        <end position="140"/>
    </location>
</feature>
<dbReference type="SMART" id="SM00181">
    <property type="entry name" value="EGF"/>
    <property type="match status" value="8"/>
</dbReference>
<dbReference type="EMBL" id="CAJNOC010000005">
    <property type="protein sequence ID" value="CAF0704145.1"/>
    <property type="molecule type" value="Genomic_DNA"/>
</dbReference>
<dbReference type="GO" id="GO:0032991">
    <property type="term" value="C:protein-containing complex"/>
    <property type="evidence" value="ECO:0007669"/>
    <property type="project" value="TreeGrafter"/>
</dbReference>
<keyword evidence="5" id="KW-0325">Glycoprotein</keyword>
<feature type="domain" description="EGF-like" evidence="8">
    <location>
        <begin position="259"/>
        <end position="291"/>
    </location>
</feature>
<dbReference type="Pfam" id="PF07974">
    <property type="entry name" value="EGF_2"/>
    <property type="match status" value="1"/>
</dbReference>
<dbReference type="InterPro" id="IPR001881">
    <property type="entry name" value="EGF-like_Ca-bd_dom"/>
</dbReference>
<dbReference type="SUPFAM" id="SSF57196">
    <property type="entry name" value="EGF/Laminin"/>
    <property type="match status" value="7"/>
</dbReference>
<keyword evidence="2 7" id="KW-0732">Signal</keyword>
<reference evidence="9" key="1">
    <citation type="submission" date="2021-02" db="EMBL/GenBank/DDBJ databases">
        <authorList>
            <person name="Nowell W R."/>
        </authorList>
    </citation>
    <scope>NUCLEOTIDE SEQUENCE</scope>
    <source>
        <strain evidence="9">Ploen Becks lab</strain>
    </source>
</reference>
<dbReference type="GO" id="GO:0005886">
    <property type="term" value="C:plasma membrane"/>
    <property type="evidence" value="ECO:0007669"/>
    <property type="project" value="TreeGrafter"/>
</dbReference>